<accession>A0AA46PS71</accession>
<dbReference type="GO" id="GO:0000160">
    <property type="term" value="P:phosphorelay signal transduction system"/>
    <property type="evidence" value="ECO:0007669"/>
    <property type="project" value="InterPro"/>
</dbReference>
<sequence length="119" mass="13102">MIKKVLIADDSMFMRQVLKRTLSEGNYHVIAEASDGCEAISLFKEASPDIVLLDLTMSCKDGMAVLKEIKKLDSNAKVVICSSMGQSKLIVEALNYGAKDFIVKPYFNEIIPALNKLSS</sequence>
<dbReference type="InterPro" id="IPR001789">
    <property type="entry name" value="Sig_transdc_resp-reg_receiver"/>
</dbReference>
<dbReference type="SMART" id="SM00448">
    <property type="entry name" value="REC"/>
    <property type="match status" value="1"/>
</dbReference>
<gene>
    <name evidence="3" type="ORF">OD459_06410</name>
</gene>
<evidence type="ECO:0000313" key="3">
    <source>
        <dbReference type="EMBL" id="UYG96660.1"/>
    </source>
</evidence>
<dbReference type="PROSITE" id="PS50110">
    <property type="entry name" value="RESPONSE_REGULATORY"/>
    <property type="match status" value="1"/>
</dbReference>
<dbReference type="Gene3D" id="3.40.50.2300">
    <property type="match status" value="1"/>
</dbReference>
<name>A0AA46PS71_CYTFI</name>
<dbReference type="Proteomes" id="UP001163104">
    <property type="component" value="Chromosome"/>
</dbReference>
<organism evidence="3 4">
    <name type="scientific">Cytobacillus firmus</name>
    <name type="common">Bacillus firmus</name>
    <dbReference type="NCBI Taxonomy" id="1399"/>
    <lineage>
        <taxon>Bacteria</taxon>
        <taxon>Bacillati</taxon>
        <taxon>Bacillota</taxon>
        <taxon>Bacilli</taxon>
        <taxon>Bacillales</taxon>
        <taxon>Bacillaceae</taxon>
        <taxon>Cytobacillus</taxon>
    </lineage>
</organism>
<dbReference type="RefSeq" id="WP_048011681.1">
    <property type="nucleotide sequence ID" value="NZ_CP107027.1"/>
</dbReference>
<dbReference type="AlphaFoldDB" id="A0AA46PS71"/>
<keyword evidence="1" id="KW-0597">Phosphoprotein</keyword>
<dbReference type="InterPro" id="IPR052048">
    <property type="entry name" value="ST_Response_Regulator"/>
</dbReference>
<feature type="modified residue" description="4-aspartylphosphate" evidence="1">
    <location>
        <position position="54"/>
    </location>
</feature>
<dbReference type="SUPFAM" id="SSF52172">
    <property type="entry name" value="CheY-like"/>
    <property type="match status" value="1"/>
</dbReference>
<reference evidence="3" key="1">
    <citation type="submission" date="2022-10" db="EMBL/GenBank/DDBJ databases">
        <title>Mechanism of multi-heavy metal repair in Cytobacillus Firmus M7.</title>
        <authorList>
            <person name="Li X."/>
            <person name="Yu C."/>
        </authorList>
    </citation>
    <scope>NUCLEOTIDE SEQUENCE</scope>
    <source>
        <strain evidence="3">M7</strain>
    </source>
</reference>
<evidence type="ECO:0000256" key="1">
    <source>
        <dbReference type="PROSITE-ProRule" id="PRU00169"/>
    </source>
</evidence>
<dbReference type="EMBL" id="CP107027">
    <property type="protein sequence ID" value="UYG96660.1"/>
    <property type="molecule type" value="Genomic_DNA"/>
</dbReference>
<evidence type="ECO:0000313" key="4">
    <source>
        <dbReference type="Proteomes" id="UP001163104"/>
    </source>
</evidence>
<proteinExistence type="predicted"/>
<dbReference type="Pfam" id="PF00072">
    <property type="entry name" value="Response_reg"/>
    <property type="match status" value="1"/>
</dbReference>
<dbReference type="PANTHER" id="PTHR43228">
    <property type="entry name" value="TWO-COMPONENT RESPONSE REGULATOR"/>
    <property type="match status" value="1"/>
</dbReference>
<feature type="domain" description="Response regulatory" evidence="2">
    <location>
        <begin position="4"/>
        <end position="119"/>
    </location>
</feature>
<dbReference type="PANTHER" id="PTHR43228:SF1">
    <property type="entry name" value="TWO-COMPONENT RESPONSE REGULATOR ARR22"/>
    <property type="match status" value="1"/>
</dbReference>
<evidence type="ECO:0000259" key="2">
    <source>
        <dbReference type="PROSITE" id="PS50110"/>
    </source>
</evidence>
<dbReference type="InterPro" id="IPR011006">
    <property type="entry name" value="CheY-like_superfamily"/>
</dbReference>
<protein>
    <submittedName>
        <fullName evidence="3">Response regulator</fullName>
    </submittedName>
</protein>